<gene>
    <name evidence="2" type="ORF">GII31_18625</name>
</gene>
<dbReference type="Pfam" id="PF14542">
    <property type="entry name" value="Acetyltransf_CG"/>
    <property type="match status" value="1"/>
</dbReference>
<protein>
    <submittedName>
        <fullName evidence="2">N-acetyltransferase</fullName>
    </submittedName>
</protein>
<evidence type="ECO:0000313" key="3">
    <source>
        <dbReference type="Proteomes" id="UP001059836"/>
    </source>
</evidence>
<dbReference type="Proteomes" id="UP001059836">
    <property type="component" value="Chromosome"/>
</dbReference>
<feature type="domain" description="N-acetyltransferase" evidence="1">
    <location>
        <begin position="10"/>
        <end position="101"/>
    </location>
</feature>
<organism evidence="2 3">
    <name type="scientific">Gordonia pseudamarae</name>
    <dbReference type="NCBI Taxonomy" id="2831662"/>
    <lineage>
        <taxon>Bacteria</taxon>
        <taxon>Bacillati</taxon>
        <taxon>Actinomycetota</taxon>
        <taxon>Actinomycetes</taxon>
        <taxon>Mycobacteriales</taxon>
        <taxon>Gordoniaceae</taxon>
        <taxon>Gordonia</taxon>
    </lineage>
</organism>
<dbReference type="PANTHER" id="PTHR31435">
    <property type="entry name" value="PROTEIN NATD1"/>
    <property type="match status" value="1"/>
</dbReference>
<sequence length="105" mass="11586">MGETGTVHIKHLPGQERYEASVTSDDGTDLQVGYLDYVSEIEQVVLTHTVIYERFSGHGYAGQLVKAVLDDIRPSGKKVVPVCSYVEAYVGKHPEYADMAVSVQR</sequence>
<proteinExistence type="predicted"/>
<dbReference type="SUPFAM" id="SSF55729">
    <property type="entry name" value="Acyl-CoA N-acyltransferases (Nat)"/>
    <property type="match status" value="1"/>
</dbReference>
<dbReference type="InterPro" id="IPR045057">
    <property type="entry name" value="Gcn5-rel_NAT"/>
</dbReference>
<dbReference type="InterPro" id="IPR016181">
    <property type="entry name" value="Acyl_CoA_acyltransferase"/>
</dbReference>
<dbReference type="InterPro" id="IPR031165">
    <property type="entry name" value="GNAT_YJDJ"/>
</dbReference>
<dbReference type="EMBL" id="CP045809">
    <property type="protein sequence ID" value="QHN36609.1"/>
    <property type="molecule type" value="Genomic_DNA"/>
</dbReference>
<dbReference type="Gene3D" id="3.40.630.30">
    <property type="match status" value="1"/>
</dbReference>
<dbReference type="PROSITE" id="PS51729">
    <property type="entry name" value="GNAT_YJDJ"/>
    <property type="match status" value="1"/>
</dbReference>
<evidence type="ECO:0000313" key="2">
    <source>
        <dbReference type="EMBL" id="QHN36609.1"/>
    </source>
</evidence>
<evidence type="ECO:0000259" key="1">
    <source>
        <dbReference type="PROSITE" id="PS51729"/>
    </source>
</evidence>
<accession>A0ABX6IL27</accession>
<dbReference type="PANTHER" id="PTHR31435:SF10">
    <property type="entry name" value="BSR4717 PROTEIN"/>
    <property type="match status" value="1"/>
</dbReference>
<dbReference type="RefSeq" id="WP_213244876.1">
    <property type="nucleotide sequence ID" value="NZ_CP045806.1"/>
</dbReference>
<reference evidence="2" key="1">
    <citation type="journal article" date="2021" name="Nat. Microbiol.">
        <title>Cocultivation of an ultrasmall environmental parasitic bacterium with lytic ability against bacteria associated with wastewater foams.</title>
        <authorList>
            <person name="Batinovic S."/>
            <person name="Rose J.J.A."/>
            <person name="Ratcliffe J."/>
            <person name="Seviour R.J."/>
            <person name="Petrovski S."/>
        </authorList>
    </citation>
    <scope>NUCLEOTIDE SEQUENCE</scope>
    <source>
        <strain evidence="2">CON9</strain>
    </source>
</reference>
<keyword evidence="3" id="KW-1185">Reference proteome</keyword>
<name>A0ABX6IL27_9ACTN</name>